<dbReference type="AlphaFoldDB" id="A0A067PK72"/>
<gene>
    <name evidence="2" type="ORF">JAAARDRAFT_37740</name>
</gene>
<dbReference type="EMBL" id="KL197726">
    <property type="protein sequence ID" value="KDQ55209.1"/>
    <property type="molecule type" value="Genomic_DNA"/>
</dbReference>
<dbReference type="Proteomes" id="UP000027265">
    <property type="component" value="Unassembled WGS sequence"/>
</dbReference>
<feature type="compositionally biased region" description="Polar residues" evidence="1">
    <location>
        <begin position="14"/>
        <end position="26"/>
    </location>
</feature>
<dbReference type="HOGENOM" id="CLU_2085168_0_0_1"/>
<proteinExistence type="predicted"/>
<reference evidence="3" key="1">
    <citation type="journal article" date="2014" name="Proc. Natl. Acad. Sci. U.S.A.">
        <title>Extensive sampling of basidiomycete genomes demonstrates inadequacy of the white-rot/brown-rot paradigm for wood decay fungi.</title>
        <authorList>
            <person name="Riley R."/>
            <person name="Salamov A.A."/>
            <person name="Brown D.W."/>
            <person name="Nagy L.G."/>
            <person name="Floudas D."/>
            <person name="Held B.W."/>
            <person name="Levasseur A."/>
            <person name="Lombard V."/>
            <person name="Morin E."/>
            <person name="Otillar R."/>
            <person name="Lindquist E.A."/>
            <person name="Sun H."/>
            <person name="LaButti K.M."/>
            <person name="Schmutz J."/>
            <person name="Jabbour D."/>
            <person name="Luo H."/>
            <person name="Baker S.E."/>
            <person name="Pisabarro A.G."/>
            <person name="Walton J.D."/>
            <person name="Blanchette R.A."/>
            <person name="Henrissat B."/>
            <person name="Martin F."/>
            <person name="Cullen D."/>
            <person name="Hibbett D.S."/>
            <person name="Grigoriev I.V."/>
        </authorList>
    </citation>
    <scope>NUCLEOTIDE SEQUENCE [LARGE SCALE GENOMIC DNA]</scope>
    <source>
        <strain evidence="3">MUCL 33604</strain>
    </source>
</reference>
<organism evidence="2 3">
    <name type="scientific">Jaapia argillacea MUCL 33604</name>
    <dbReference type="NCBI Taxonomy" id="933084"/>
    <lineage>
        <taxon>Eukaryota</taxon>
        <taxon>Fungi</taxon>
        <taxon>Dikarya</taxon>
        <taxon>Basidiomycota</taxon>
        <taxon>Agaricomycotina</taxon>
        <taxon>Agaricomycetes</taxon>
        <taxon>Agaricomycetidae</taxon>
        <taxon>Jaapiales</taxon>
        <taxon>Jaapiaceae</taxon>
        <taxon>Jaapia</taxon>
    </lineage>
</organism>
<keyword evidence="3" id="KW-1185">Reference proteome</keyword>
<evidence type="ECO:0000313" key="3">
    <source>
        <dbReference type="Proteomes" id="UP000027265"/>
    </source>
</evidence>
<protein>
    <submittedName>
        <fullName evidence="2">Uncharacterized protein</fullName>
    </submittedName>
</protein>
<evidence type="ECO:0000256" key="1">
    <source>
        <dbReference type="SAM" id="MobiDB-lite"/>
    </source>
</evidence>
<accession>A0A067PK72</accession>
<feature type="region of interest" description="Disordered" evidence="1">
    <location>
        <begin position="1"/>
        <end position="32"/>
    </location>
</feature>
<name>A0A067PK72_9AGAM</name>
<sequence>MIQRRYEERRTEHFTNPLSAKFPTSSRPDRFSRTVSAIRTRERRPTTLHTALPITTLKSGVCRLHEGPRKKGWSSESSVVDRSTWSVACVSFWSCMSSGLGLMERRVRYSRNTPRPT</sequence>
<evidence type="ECO:0000313" key="2">
    <source>
        <dbReference type="EMBL" id="KDQ55209.1"/>
    </source>
</evidence>
<dbReference type="InParanoid" id="A0A067PK72"/>
<feature type="compositionally biased region" description="Basic and acidic residues" evidence="1">
    <location>
        <begin position="1"/>
        <end position="13"/>
    </location>
</feature>